<dbReference type="InterPro" id="IPR036388">
    <property type="entry name" value="WH-like_DNA-bd_sf"/>
</dbReference>
<dbReference type="Proteomes" id="UP000254945">
    <property type="component" value="Unassembled WGS sequence"/>
</dbReference>
<evidence type="ECO:0000313" key="2">
    <source>
        <dbReference type="Proteomes" id="UP000254945"/>
    </source>
</evidence>
<proteinExistence type="predicted"/>
<dbReference type="PANTHER" id="PTHR34849">
    <property type="entry name" value="SSL5025 PROTEIN"/>
    <property type="match status" value="1"/>
</dbReference>
<dbReference type="Gene3D" id="1.10.10.10">
    <property type="entry name" value="Winged helix-like DNA-binding domain superfamily/Winged helix DNA-binding domain"/>
    <property type="match status" value="1"/>
</dbReference>
<dbReference type="InterPro" id="IPR007367">
    <property type="entry name" value="DUF433"/>
</dbReference>
<evidence type="ECO:0000313" key="1">
    <source>
        <dbReference type="EMBL" id="STZ53138.1"/>
    </source>
</evidence>
<organism evidence="1 2">
    <name type="scientific">Mycolicibacterium senegalense</name>
    <dbReference type="NCBI Taxonomy" id="1796"/>
    <lineage>
        <taxon>Bacteria</taxon>
        <taxon>Bacillati</taxon>
        <taxon>Actinomycetota</taxon>
        <taxon>Actinomycetes</taxon>
        <taxon>Mycobacteriales</taxon>
        <taxon>Mycobacteriaceae</taxon>
        <taxon>Mycolicibacterium</taxon>
    </lineage>
</organism>
<sequence length="83" mass="8849">MGAMPSPVSRLDRITVDPAMLHGKPAIRGLRISVQSVLELLASGMTFDEVLADYPDLQRDDLLAALEYGALASGGQQLHPFGS</sequence>
<name>A0A378SX29_9MYCO</name>
<dbReference type="AlphaFoldDB" id="A0A378SX29"/>
<dbReference type="PANTHER" id="PTHR34849:SF3">
    <property type="entry name" value="SSR2962 PROTEIN"/>
    <property type="match status" value="1"/>
</dbReference>
<dbReference type="EMBL" id="UGQQ01000001">
    <property type="protein sequence ID" value="STZ53138.1"/>
    <property type="molecule type" value="Genomic_DNA"/>
</dbReference>
<accession>A0A378SX29</accession>
<reference evidence="1 2" key="1">
    <citation type="submission" date="2018-06" db="EMBL/GenBank/DDBJ databases">
        <authorList>
            <consortium name="Pathogen Informatics"/>
            <person name="Doyle S."/>
        </authorList>
    </citation>
    <scope>NUCLEOTIDE SEQUENCE [LARGE SCALE GENOMIC DNA]</scope>
    <source>
        <strain evidence="1 2">NCTC4524</strain>
    </source>
</reference>
<dbReference type="InterPro" id="IPR009057">
    <property type="entry name" value="Homeodomain-like_sf"/>
</dbReference>
<dbReference type="Pfam" id="PF04255">
    <property type="entry name" value="DUF433"/>
    <property type="match status" value="1"/>
</dbReference>
<protein>
    <submittedName>
        <fullName evidence="1">Ssl5025 protein</fullName>
    </submittedName>
</protein>
<gene>
    <name evidence="1" type="ORF">NCTC4524_00752</name>
</gene>
<dbReference type="SUPFAM" id="SSF46689">
    <property type="entry name" value="Homeodomain-like"/>
    <property type="match status" value="1"/>
</dbReference>